<proteinExistence type="predicted"/>
<dbReference type="Proteomes" id="UP000183471">
    <property type="component" value="Unassembled WGS sequence"/>
</dbReference>
<dbReference type="EMBL" id="FNKY01000001">
    <property type="protein sequence ID" value="SDQ33820.1"/>
    <property type="molecule type" value="Genomic_DNA"/>
</dbReference>
<evidence type="ECO:0000313" key="1">
    <source>
        <dbReference type="EMBL" id="SDQ33820.1"/>
    </source>
</evidence>
<sequence length="141" mass="15638">MMTFRNENAPAGTRASFETKLNPDYKQMPAYGKQFMAMRQSGKIPGNRVMVTFDWDLGKAYPRIVIADDTPADQLNFNYLAGLAVQVVYRRKDAHRVSGVINAILKVNPSCLATFALDLVDTGNAPVLIKPYQEIQIAEAA</sequence>
<keyword evidence="2" id="KW-1185">Reference proteome</keyword>
<gene>
    <name evidence="1" type="ORF">SAMN05216402_0448</name>
</gene>
<dbReference type="RefSeq" id="WP_081346619.1">
    <property type="nucleotide sequence ID" value="NZ_FNKY01000001.1"/>
</dbReference>
<comment type="caution">
    <text evidence="1">The sequence shown here is derived from an EMBL/GenBank/DDBJ whole genome shotgun (WGS) entry which is preliminary data.</text>
</comment>
<organism evidence="1 2">
    <name type="scientific">Nitrosospira multiformis</name>
    <dbReference type="NCBI Taxonomy" id="1231"/>
    <lineage>
        <taxon>Bacteria</taxon>
        <taxon>Pseudomonadati</taxon>
        <taxon>Pseudomonadota</taxon>
        <taxon>Betaproteobacteria</taxon>
        <taxon>Nitrosomonadales</taxon>
        <taxon>Nitrosomonadaceae</taxon>
        <taxon>Nitrosospira</taxon>
    </lineage>
</organism>
<evidence type="ECO:0000313" key="2">
    <source>
        <dbReference type="Proteomes" id="UP000183471"/>
    </source>
</evidence>
<reference evidence="1 2" key="1">
    <citation type="submission" date="2016-10" db="EMBL/GenBank/DDBJ databases">
        <authorList>
            <person name="Varghese N."/>
            <person name="Submissions S."/>
        </authorList>
    </citation>
    <scope>NUCLEOTIDE SEQUENCE [LARGE SCALE GENOMIC DNA]</scope>
    <source>
        <strain evidence="1 2">Nl1</strain>
    </source>
</reference>
<accession>A0ABY0T6J8</accession>
<evidence type="ECO:0008006" key="3">
    <source>
        <dbReference type="Google" id="ProtNLM"/>
    </source>
</evidence>
<name>A0ABY0T6J8_9PROT</name>
<protein>
    <recommendedName>
        <fullName evidence="3">HIRAN domain-containing protein</fullName>
    </recommendedName>
</protein>